<dbReference type="Proteomes" id="UP000034954">
    <property type="component" value="Unassembled WGS sequence"/>
</dbReference>
<dbReference type="AlphaFoldDB" id="A0A0M2UT02"/>
<evidence type="ECO:0000313" key="7">
    <source>
        <dbReference type="Proteomes" id="UP000034954"/>
    </source>
</evidence>
<sequence length="112" mass="12453">MEIKAGYDILEALGLHRRHEAELISCPTCGRCEIDLVDIVEKVRQRLPGDKKHLQIAIMGCVVNGPGEAREVDIGIAGGKGFGFLFKKGEKVRKIPEDRMVDELLEEIAHMT</sequence>
<dbReference type="PANTHER" id="PTHR30454">
    <property type="entry name" value="4-HYDROXY-3-METHYLBUT-2-EN-1-YL DIPHOSPHATE SYNTHASE"/>
    <property type="match status" value="1"/>
</dbReference>
<evidence type="ECO:0000313" key="6">
    <source>
        <dbReference type="EMBL" id="KKO18745.1"/>
    </source>
</evidence>
<dbReference type="SUPFAM" id="SSF56014">
    <property type="entry name" value="Nitrite and sulphite reductase 4Fe-4S domain-like"/>
    <property type="match status" value="1"/>
</dbReference>
<keyword evidence="1" id="KW-0004">4Fe-4S</keyword>
<evidence type="ECO:0000256" key="4">
    <source>
        <dbReference type="ARBA" id="ARBA00023014"/>
    </source>
</evidence>
<dbReference type="InterPro" id="IPR045854">
    <property type="entry name" value="NO2/SO3_Rdtase_4Fe4S_sf"/>
</dbReference>
<comment type="caution">
    <text evidence="6">The sequence shown here is derived from an EMBL/GenBank/DDBJ whole genome shotgun (WGS) entry which is preliminary data.</text>
</comment>
<evidence type="ECO:0000256" key="3">
    <source>
        <dbReference type="ARBA" id="ARBA00023004"/>
    </source>
</evidence>
<dbReference type="Gene3D" id="3.30.413.10">
    <property type="entry name" value="Sulfite Reductase Hemoprotein, domain 1"/>
    <property type="match status" value="1"/>
</dbReference>
<keyword evidence="7" id="KW-1185">Reference proteome</keyword>
<protein>
    <submittedName>
        <fullName evidence="6">1-hydroxy-2-methyl-2-(E)-butenyl 4-diphosphate synthase</fullName>
    </submittedName>
</protein>
<gene>
    <name evidence="6" type="ORF">BROFUL_02525</name>
</gene>
<dbReference type="FunFam" id="3.30.413.10:FF:000005">
    <property type="entry name" value="4-hydroxy-3-methylbut-2-en-1-yl diphosphate synthase (flavodoxin)"/>
    <property type="match status" value="1"/>
</dbReference>
<feature type="domain" description="IspG C-terminal" evidence="5">
    <location>
        <begin position="22"/>
        <end position="109"/>
    </location>
</feature>
<keyword evidence="4" id="KW-0411">Iron-sulfur</keyword>
<evidence type="ECO:0000259" key="5">
    <source>
        <dbReference type="Pfam" id="PF26540"/>
    </source>
</evidence>
<evidence type="ECO:0000256" key="1">
    <source>
        <dbReference type="ARBA" id="ARBA00022485"/>
    </source>
</evidence>
<evidence type="ECO:0000256" key="2">
    <source>
        <dbReference type="ARBA" id="ARBA00022723"/>
    </source>
</evidence>
<dbReference type="EMBL" id="LAQJ01000237">
    <property type="protein sequence ID" value="KKO18745.1"/>
    <property type="molecule type" value="Genomic_DNA"/>
</dbReference>
<dbReference type="InterPro" id="IPR058579">
    <property type="entry name" value="IspG_C"/>
</dbReference>
<accession>A0A0M2UT02</accession>
<dbReference type="GO" id="GO:0051539">
    <property type="term" value="F:4 iron, 4 sulfur cluster binding"/>
    <property type="evidence" value="ECO:0007669"/>
    <property type="project" value="UniProtKB-KW"/>
</dbReference>
<keyword evidence="3" id="KW-0408">Iron</keyword>
<proteinExistence type="predicted"/>
<reference evidence="6 7" key="1">
    <citation type="journal article" date="2013" name="BMC Microbiol.">
        <title>Identification of the type II cytochrome c maturation pathway in anammox bacteria by comparative genomics.</title>
        <authorList>
            <person name="Ferousi C."/>
            <person name="Speth D.R."/>
            <person name="Reimann J."/>
            <person name="Op den Camp H.J."/>
            <person name="Allen J.W."/>
            <person name="Keltjens J.T."/>
            <person name="Jetten M.S."/>
        </authorList>
    </citation>
    <scope>NUCLEOTIDE SEQUENCE [LARGE SCALE GENOMIC DNA]</scope>
    <source>
        <strain evidence="6">RU1</strain>
    </source>
</reference>
<dbReference type="GO" id="GO:0046872">
    <property type="term" value="F:metal ion binding"/>
    <property type="evidence" value="ECO:0007669"/>
    <property type="project" value="UniProtKB-KW"/>
</dbReference>
<dbReference type="PANTHER" id="PTHR30454:SF0">
    <property type="entry name" value="4-HYDROXY-3-METHYLBUT-2-EN-1-YL DIPHOSPHATE SYNTHASE (FERREDOXIN), CHLOROPLASTIC"/>
    <property type="match status" value="1"/>
</dbReference>
<dbReference type="PATRIC" id="fig|380242.3.peg.3136"/>
<keyword evidence="2" id="KW-0479">Metal-binding</keyword>
<name>A0A0M2UT02_9BACT</name>
<dbReference type="InterPro" id="IPR004588">
    <property type="entry name" value="IspG_bac-typ"/>
</dbReference>
<dbReference type="GO" id="GO:0016114">
    <property type="term" value="P:terpenoid biosynthetic process"/>
    <property type="evidence" value="ECO:0007669"/>
    <property type="project" value="InterPro"/>
</dbReference>
<dbReference type="Pfam" id="PF26540">
    <property type="entry name" value="GcpE_C"/>
    <property type="match status" value="1"/>
</dbReference>
<organism evidence="6 7">
    <name type="scientific">Candidatus Brocadia fulgida</name>
    <dbReference type="NCBI Taxonomy" id="380242"/>
    <lineage>
        <taxon>Bacteria</taxon>
        <taxon>Pseudomonadati</taxon>
        <taxon>Planctomycetota</taxon>
        <taxon>Candidatus Brocadiia</taxon>
        <taxon>Candidatus Brocadiales</taxon>
        <taxon>Candidatus Brocadiaceae</taxon>
        <taxon>Candidatus Brocadia</taxon>
    </lineage>
</organism>
<dbReference type="GO" id="GO:0046429">
    <property type="term" value="F:4-hydroxy-3-methylbut-2-en-1-yl diphosphate synthase activity (ferredoxin)"/>
    <property type="evidence" value="ECO:0007669"/>
    <property type="project" value="InterPro"/>
</dbReference>
<dbReference type="GO" id="GO:0019288">
    <property type="term" value="P:isopentenyl diphosphate biosynthetic process, methylerythritol 4-phosphate pathway"/>
    <property type="evidence" value="ECO:0007669"/>
    <property type="project" value="TreeGrafter"/>
</dbReference>